<accession>A0A3B0AN18</accession>
<dbReference type="SMART" id="SM00342">
    <property type="entry name" value="HTH_ARAC"/>
    <property type="match status" value="1"/>
</dbReference>
<dbReference type="InterPro" id="IPR037923">
    <property type="entry name" value="HTH-like"/>
</dbReference>
<dbReference type="GO" id="GO:0043565">
    <property type="term" value="F:sequence-specific DNA binding"/>
    <property type="evidence" value="ECO:0007669"/>
    <property type="project" value="InterPro"/>
</dbReference>
<reference evidence="5 6" key="1">
    <citation type="journal article" date="2007" name="Int. J. Syst. Evol. Microbiol.">
        <title>Paenibacillus ginsengarvi sp. nov., isolated from soil from ginseng cultivation.</title>
        <authorList>
            <person name="Yoon M.H."/>
            <person name="Ten L.N."/>
            <person name="Im W.T."/>
        </authorList>
    </citation>
    <scope>NUCLEOTIDE SEQUENCE [LARGE SCALE GENOMIC DNA]</scope>
    <source>
        <strain evidence="5 6">KCTC 13059</strain>
    </source>
</reference>
<comment type="caution">
    <text evidence="5">The sequence shown here is derived from an EMBL/GenBank/DDBJ whole genome shotgun (WGS) entry which is preliminary data.</text>
</comment>
<protein>
    <submittedName>
        <fullName evidence="5">AraC family transcriptional regulator</fullName>
    </submittedName>
</protein>
<name>A0A3B0AN18_9BACL</name>
<evidence type="ECO:0000313" key="5">
    <source>
        <dbReference type="EMBL" id="RKN61992.1"/>
    </source>
</evidence>
<dbReference type="PANTHER" id="PTHR43280:SF27">
    <property type="entry name" value="TRANSCRIPTIONAL REGULATOR MTLR"/>
    <property type="match status" value="1"/>
</dbReference>
<dbReference type="AlphaFoldDB" id="A0A3B0AN18"/>
<dbReference type="InterPro" id="IPR003313">
    <property type="entry name" value="AraC-bd"/>
</dbReference>
<dbReference type="EMBL" id="RBAH01000050">
    <property type="protein sequence ID" value="RKN61992.1"/>
    <property type="molecule type" value="Genomic_DNA"/>
</dbReference>
<keyword evidence="1" id="KW-0805">Transcription regulation</keyword>
<dbReference type="Gene3D" id="1.10.10.60">
    <property type="entry name" value="Homeodomain-like"/>
    <property type="match status" value="2"/>
</dbReference>
<dbReference type="PRINTS" id="PR00032">
    <property type="entry name" value="HTHARAC"/>
</dbReference>
<dbReference type="Pfam" id="PF02311">
    <property type="entry name" value="AraC_binding"/>
    <property type="match status" value="1"/>
</dbReference>
<proteinExistence type="predicted"/>
<dbReference type="Pfam" id="PF12833">
    <property type="entry name" value="HTH_18"/>
    <property type="match status" value="1"/>
</dbReference>
<dbReference type="PROSITE" id="PS01124">
    <property type="entry name" value="HTH_ARAC_FAMILY_2"/>
    <property type="match status" value="1"/>
</dbReference>
<dbReference type="InterPro" id="IPR018060">
    <property type="entry name" value="HTH_AraC"/>
</dbReference>
<evidence type="ECO:0000256" key="3">
    <source>
        <dbReference type="ARBA" id="ARBA00023163"/>
    </source>
</evidence>
<feature type="domain" description="HTH araC/xylS-type" evidence="4">
    <location>
        <begin position="175"/>
        <end position="274"/>
    </location>
</feature>
<dbReference type="SUPFAM" id="SSF51215">
    <property type="entry name" value="Regulatory protein AraC"/>
    <property type="match status" value="1"/>
</dbReference>
<gene>
    <name evidence="5" type="ORF">D7M11_35095</name>
</gene>
<dbReference type="PANTHER" id="PTHR43280">
    <property type="entry name" value="ARAC-FAMILY TRANSCRIPTIONAL REGULATOR"/>
    <property type="match status" value="1"/>
</dbReference>
<organism evidence="5 6">
    <name type="scientific">Paenibacillus ginsengarvi</name>
    <dbReference type="NCBI Taxonomy" id="400777"/>
    <lineage>
        <taxon>Bacteria</taxon>
        <taxon>Bacillati</taxon>
        <taxon>Bacillota</taxon>
        <taxon>Bacilli</taxon>
        <taxon>Bacillales</taxon>
        <taxon>Paenibacillaceae</taxon>
        <taxon>Paenibacillus</taxon>
    </lineage>
</organism>
<dbReference type="SUPFAM" id="SSF46689">
    <property type="entry name" value="Homeodomain-like"/>
    <property type="match status" value="1"/>
</dbReference>
<dbReference type="RefSeq" id="WP_120751928.1">
    <property type="nucleotide sequence ID" value="NZ_RBAH01000050.1"/>
</dbReference>
<sequence length="286" mass="33883">MLAHPMMLPVRFAYRFDTRWGMNFHTHREYELYYFHQGRCTYIIGSHIHVLSPGDLILMNGMTLHSANPGPHHYLRTNMHFDPSYLREVLNDSIFTSAFETIGQLGNHIIHLEGESRTEVEQHLHKMNGLYQQNDAVSFRRFLLALLDLLYYIQPFCPTTGQSIRKMTEKELHVQRMLTYLEEHYSEELHMELLESALFLNKTYMAKIFKEVTGMTIFIYLKNRRLNQAKILFMMDNKVSVSDICYTVGYKHLSHFSRLFKQKFGCTPEQFQRIAHHHKLSTNSEK</sequence>
<dbReference type="Proteomes" id="UP000282311">
    <property type="component" value="Unassembled WGS sequence"/>
</dbReference>
<evidence type="ECO:0000256" key="2">
    <source>
        <dbReference type="ARBA" id="ARBA00023125"/>
    </source>
</evidence>
<dbReference type="GO" id="GO:0003700">
    <property type="term" value="F:DNA-binding transcription factor activity"/>
    <property type="evidence" value="ECO:0007669"/>
    <property type="project" value="InterPro"/>
</dbReference>
<evidence type="ECO:0000256" key="1">
    <source>
        <dbReference type="ARBA" id="ARBA00023015"/>
    </source>
</evidence>
<keyword evidence="3" id="KW-0804">Transcription</keyword>
<evidence type="ECO:0000313" key="6">
    <source>
        <dbReference type="Proteomes" id="UP000282311"/>
    </source>
</evidence>
<dbReference type="InterPro" id="IPR009057">
    <property type="entry name" value="Homeodomain-like_sf"/>
</dbReference>
<dbReference type="InterPro" id="IPR014710">
    <property type="entry name" value="RmlC-like_jellyroll"/>
</dbReference>
<evidence type="ECO:0000259" key="4">
    <source>
        <dbReference type="PROSITE" id="PS01124"/>
    </source>
</evidence>
<dbReference type="OrthoDB" id="2713997at2"/>
<dbReference type="Gene3D" id="2.60.120.10">
    <property type="entry name" value="Jelly Rolls"/>
    <property type="match status" value="1"/>
</dbReference>
<dbReference type="InterPro" id="IPR020449">
    <property type="entry name" value="Tscrpt_reg_AraC-type_HTH"/>
</dbReference>
<keyword evidence="2" id="KW-0238">DNA-binding</keyword>
<keyword evidence="6" id="KW-1185">Reference proteome</keyword>